<dbReference type="Gene3D" id="1.25.40.10">
    <property type="entry name" value="Tetratricopeptide repeat domain"/>
    <property type="match status" value="2"/>
</dbReference>
<keyword evidence="4" id="KW-1185">Reference proteome</keyword>
<dbReference type="PANTHER" id="PTHR47942:SF63">
    <property type="entry name" value="PENTATRICOPEPTIDE REPEAT-CONTAINING PROTEIN"/>
    <property type="match status" value="1"/>
</dbReference>
<evidence type="ECO:0000256" key="2">
    <source>
        <dbReference type="PROSITE-ProRule" id="PRU00708"/>
    </source>
</evidence>
<organism evidence="3 4">
    <name type="scientific">Syncephalis pseudoplumigaleata</name>
    <dbReference type="NCBI Taxonomy" id="1712513"/>
    <lineage>
        <taxon>Eukaryota</taxon>
        <taxon>Fungi</taxon>
        <taxon>Fungi incertae sedis</taxon>
        <taxon>Zoopagomycota</taxon>
        <taxon>Zoopagomycotina</taxon>
        <taxon>Zoopagomycetes</taxon>
        <taxon>Zoopagales</taxon>
        <taxon>Piptocephalidaceae</taxon>
        <taxon>Syncephalis</taxon>
    </lineage>
</organism>
<name>A0A4P9Z864_9FUNG</name>
<feature type="repeat" description="PPR" evidence="2">
    <location>
        <begin position="250"/>
        <end position="284"/>
    </location>
</feature>
<sequence>MHTRGLKPPYGTYRALMRDAIWLTNGGHRAWLAPAGSIILRKELLRAHVTLFRLKRNVLREMLRESTDRIAYIYRQSYARTKQTLKTDMAATMDSLTARLSHQQVIRTAAGSFQRSLALLAYNDSIYHGHGIDATTERQLWRLIATRPSPYRDISLFVSMRRALLARPPPSAHADSSASNAGDATAQLVASSNLVAATQIVLSLYRDGMMLPIHLVNQLLSLLCEACLLKSARRSSGHCAQPPHLSTHPDIVSFNTVANAFVDQGNWEMVRYIAQMALDHGMRPTDITANIQFKAELMQQMEQEAATRPAMPASSPASSSMSLTVAEQVLNAWLFRQHAVEFRPNVSTYNICLRALLRKDSGLDPLAAGVAAHRIVRQMEAASIAPNLMTYNMLLQLYGRQRNRAAFAKVISAMIEHRLAPNRTTQSILSQYSNPSAWRSRRRPPGIA</sequence>
<evidence type="ECO:0000313" key="3">
    <source>
        <dbReference type="EMBL" id="RKP27930.1"/>
    </source>
</evidence>
<evidence type="ECO:0008006" key="5">
    <source>
        <dbReference type="Google" id="ProtNLM"/>
    </source>
</evidence>
<keyword evidence="1" id="KW-0677">Repeat</keyword>
<gene>
    <name evidence="3" type="ORF">SYNPS1DRAFT_20672</name>
</gene>
<dbReference type="AlphaFoldDB" id="A0A4P9Z864"/>
<dbReference type="InterPro" id="IPR011990">
    <property type="entry name" value="TPR-like_helical_dom_sf"/>
</dbReference>
<dbReference type="OrthoDB" id="185373at2759"/>
<dbReference type="EMBL" id="KZ989134">
    <property type="protein sequence ID" value="RKP27930.1"/>
    <property type="molecule type" value="Genomic_DNA"/>
</dbReference>
<dbReference type="InterPro" id="IPR002885">
    <property type="entry name" value="PPR_rpt"/>
</dbReference>
<dbReference type="PROSITE" id="PS51375">
    <property type="entry name" value="PPR"/>
    <property type="match status" value="1"/>
</dbReference>
<evidence type="ECO:0000256" key="1">
    <source>
        <dbReference type="ARBA" id="ARBA00022737"/>
    </source>
</evidence>
<protein>
    <recommendedName>
        <fullName evidence="5">Pentacotripeptide-repeat region of PRORP domain-containing protein</fullName>
    </recommendedName>
</protein>
<evidence type="ECO:0000313" key="4">
    <source>
        <dbReference type="Proteomes" id="UP000278143"/>
    </source>
</evidence>
<dbReference type="InterPro" id="IPR051222">
    <property type="entry name" value="PPR/CCM1_RNA-binding"/>
</dbReference>
<dbReference type="PANTHER" id="PTHR47942">
    <property type="entry name" value="TETRATRICOPEPTIDE REPEAT (TPR)-LIKE SUPERFAMILY PROTEIN-RELATED"/>
    <property type="match status" value="1"/>
</dbReference>
<reference evidence="4" key="1">
    <citation type="journal article" date="2018" name="Nat. Microbiol.">
        <title>Leveraging single-cell genomics to expand the fungal tree of life.</title>
        <authorList>
            <person name="Ahrendt S.R."/>
            <person name="Quandt C.A."/>
            <person name="Ciobanu D."/>
            <person name="Clum A."/>
            <person name="Salamov A."/>
            <person name="Andreopoulos B."/>
            <person name="Cheng J.F."/>
            <person name="Woyke T."/>
            <person name="Pelin A."/>
            <person name="Henrissat B."/>
            <person name="Reynolds N.K."/>
            <person name="Benny G.L."/>
            <person name="Smith M.E."/>
            <person name="James T.Y."/>
            <person name="Grigoriev I.V."/>
        </authorList>
    </citation>
    <scope>NUCLEOTIDE SEQUENCE [LARGE SCALE GENOMIC DNA]</scope>
    <source>
        <strain evidence="4">Benny S71-1</strain>
    </source>
</reference>
<dbReference type="Pfam" id="PF13812">
    <property type="entry name" value="PPR_3"/>
    <property type="match status" value="1"/>
</dbReference>
<proteinExistence type="predicted"/>
<dbReference type="Proteomes" id="UP000278143">
    <property type="component" value="Unassembled WGS sequence"/>
</dbReference>
<accession>A0A4P9Z864</accession>